<evidence type="ECO:0000313" key="1">
    <source>
        <dbReference type="EMBL" id="OAD75835.1"/>
    </source>
</evidence>
<dbReference type="InParanoid" id="A0A162XNM9"/>
<proteinExistence type="predicted"/>
<dbReference type="Proteomes" id="UP000077315">
    <property type="component" value="Unassembled WGS sequence"/>
</dbReference>
<reference evidence="2" key="1">
    <citation type="submission" date="2015-06" db="EMBL/GenBank/DDBJ databases">
        <title>Expansion of signal transduction pathways in fungi by whole-genome duplication.</title>
        <authorList>
            <consortium name="DOE Joint Genome Institute"/>
            <person name="Corrochano L.M."/>
            <person name="Kuo A."/>
            <person name="Marcet-Houben M."/>
            <person name="Polaino S."/>
            <person name="Salamov A."/>
            <person name="Villalobos J.M."/>
            <person name="Alvarez M.I."/>
            <person name="Avalos J."/>
            <person name="Benito E.P."/>
            <person name="Benoit I."/>
            <person name="Burger G."/>
            <person name="Camino L.P."/>
            <person name="Canovas D."/>
            <person name="Cerda-Olmedo E."/>
            <person name="Cheng J.-F."/>
            <person name="Dominguez A."/>
            <person name="Elias M."/>
            <person name="Eslava A.P."/>
            <person name="Glaser F."/>
            <person name="Grimwood J."/>
            <person name="Gutierrez G."/>
            <person name="Heitman J."/>
            <person name="Henrissat B."/>
            <person name="Iturriaga E.A."/>
            <person name="Lang B.F."/>
            <person name="Lavin J.L."/>
            <person name="Lee S."/>
            <person name="Li W."/>
            <person name="Lindquist E."/>
            <person name="Lopez-Garcia S."/>
            <person name="Luque E.M."/>
            <person name="Marcos A.T."/>
            <person name="Martin J."/>
            <person name="McCluskey K."/>
            <person name="Medina H.R."/>
            <person name="Miralles-Duran A."/>
            <person name="Miyazaki A."/>
            <person name="Munoz-Torres E."/>
            <person name="Oguiza J.A."/>
            <person name="Ohm R."/>
            <person name="Olmedo M."/>
            <person name="Orejas M."/>
            <person name="Ortiz-Castellanos L."/>
            <person name="Pisabarro A.G."/>
            <person name="Rodriguez-Romero J."/>
            <person name="Ruiz-Herrera J."/>
            <person name="Ruiz-Vazquez R."/>
            <person name="Sanz C."/>
            <person name="Schackwitz W."/>
            <person name="Schmutz J."/>
            <person name="Shahriari M."/>
            <person name="Shelest E."/>
            <person name="Silva-Franco F."/>
            <person name="Soanes D."/>
            <person name="Syed K."/>
            <person name="Tagua V.G."/>
            <person name="Talbot N.J."/>
            <person name="Thon M."/>
            <person name="De vries R.P."/>
            <person name="Wiebenga A."/>
            <person name="Yadav J.S."/>
            <person name="Braun E.L."/>
            <person name="Baker S."/>
            <person name="Garre V."/>
            <person name="Horwitz B."/>
            <person name="Torres-Martinez S."/>
            <person name="Idnurm A."/>
            <person name="Herrera-Estrella A."/>
            <person name="Gabaldon T."/>
            <person name="Grigoriev I.V."/>
        </authorList>
    </citation>
    <scope>NUCLEOTIDE SEQUENCE [LARGE SCALE GENOMIC DNA]</scope>
    <source>
        <strain evidence="2">NRRL 1555(-)</strain>
    </source>
</reference>
<dbReference type="EMBL" id="KV440976">
    <property type="protein sequence ID" value="OAD75835.1"/>
    <property type="molecule type" value="Genomic_DNA"/>
</dbReference>
<dbReference type="GeneID" id="29001388"/>
<accession>A0A162XNM9</accession>
<evidence type="ECO:0000313" key="2">
    <source>
        <dbReference type="Proteomes" id="UP000077315"/>
    </source>
</evidence>
<keyword evidence="2" id="KW-1185">Reference proteome</keyword>
<gene>
    <name evidence="1" type="ORF">PHYBLDRAFT_59367</name>
</gene>
<name>A0A162XNM9_PHYB8</name>
<protein>
    <submittedName>
        <fullName evidence="1">Uncharacterized protein</fullName>
    </submittedName>
</protein>
<dbReference type="VEuPathDB" id="FungiDB:PHYBLDRAFT_59367"/>
<organism evidence="1 2">
    <name type="scientific">Phycomyces blakesleeanus (strain ATCC 8743b / DSM 1359 / FGSC 10004 / NBRC 33097 / NRRL 1555)</name>
    <dbReference type="NCBI Taxonomy" id="763407"/>
    <lineage>
        <taxon>Eukaryota</taxon>
        <taxon>Fungi</taxon>
        <taxon>Fungi incertae sedis</taxon>
        <taxon>Mucoromycota</taxon>
        <taxon>Mucoromycotina</taxon>
        <taxon>Mucoromycetes</taxon>
        <taxon>Mucorales</taxon>
        <taxon>Phycomycetaceae</taxon>
        <taxon>Phycomyces</taxon>
    </lineage>
</organism>
<sequence>MAAFWVYTSIFGLKSQSTWDNLARMLEKTINVFMSYHYVYNNLLMSPILCPLNCSTMVKRQIGVEWQHKTSYANTKKTCRTSTRLIPNRYRTFTVQYNNHGGVEGMEGVKGSLVGRAQRNWVSKSHFPALFLLSIASLSTLFKYTCDHD</sequence>
<dbReference type="RefSeq" id="XP_018293875.1">
    <property type="nucleotide sequence ID" value="XM_018440482.1"/>
</dbReference>
<dbReference type="AlphaFoldDB" id="A0A162XNM9"/>